<dbReference type="GO" id="GO:0006355">
    <property type="term" value="P:regulation of DNA-templated transcription"/>
    <property type="evidence" value="ECO:0007669"/>
    <property type="project" value="InterPro"/>
</dbReference>
<name>A0A644Y6W5_9ZZZZ</name>
<dbReference type="AlphaFoldDB" id="A0A644Y6W5"/>
<sequence length="147" mass="16915">MSRETEKITVSLPLETLRLADEKYAAFGFPNRSKFIDAAIREYVSRDLLRQFSGELAEIYGRLEHTEIRQLEEHLSKLSYKTAVELAQINLLLASILEVPDADTQKLRGRAVKLVNQSRGYVPLKDALRNRMEIGYLEGPEDDYEQE</sequence>
<gene>
    <name evidence="1" type="ORF">SDC9_70787</name>
</gene>
<protein>
    <recommendedName>
        <fullName evidence="2">Ribbon-helix-helix protein CopG domain-containing protein</fullName>
    </recommendedName>
</protein>
<organism evidence="1">
    <name type="scientific">bioreactor metagenome</name>
    <dbReference type="NCBI Taxonomy" id="1076179"/>
    <lineage>
        <taxon>unclassified sequences</taxon>
        <taxon>metagenomes</taxon>
        <taxon>ecological metagenomes</taxon>
    </lineage>
</organism>
<accession>A0A644Y6W5</accession>
<evidence type="ECO:0008006" key="2">
    <source>
        <dbReference type="Google" id="ProtNLM"/>
    </source>
</evidence>
<dbReference type="CDD" id="cd22231">
    <property type="entry name" value="RHH_NikR_HicB-like"/>
    <property type="match status" value="1"/>
</dbReference>
<dbReference type="InterPro" id="IPR013321">
    <property type="entry name" value="Arc_rbn_hlx_hlx"/>
</dbReference>
<comment type="caution">
    <text evidence="1">The sequence shown here is derived from an EMBL/GenBank/DDBJ whole genome shotgun (WGS) entry which is preliminary data.</text>
</comment>
<dbReference type="SUPFAM" id="SSF47598">
    <property type="entry name" value="Ribbon-helix-helix"/>
    <property type="match status" value="1"/>
</dbReference>
<reference evidence="1" key="1">
    <citation type="submission" date="2019-08" db="EMBL/GenBank/DDBJ databases">
        <authorList>
            <person name="Kucharzyk K."/>
            <person name="Murdoch R.W."/>
            <person name="Higgins S."/>
            <person name="Loffler F."/>
        </authorList>
    </citation>
    <scope>NUCLEOTIDE SEQUENCE</scope>
</reference>
<dbReference type="EMBL" id="VSSQ01004232">
    <property type="protein sequence ID" value="MPM24306.1"/>
    <property type="molecule type" value="Genomic_DNA"/>
</dbReference>
<evidence type="ECO:0000313" key="1">
    <source>
        <dbReference type="EMBL" id="MPM24306.1"/>
    </source>
</evidence>
<dbReference type="InterPro" id="IPR010985">
    <property type="entry name" value="Ribbon_hlx_hlx"/>
</dbReference>
<proteinExistence type="predicted"/>
<dbReference type="Gene3D" id="1.10.1220.10">
    <property type="entry name" value="Met repressor-like"/>
    <property type="match status" value="1"/>
</dbReference>